<feature type="compositionally biased region" description="Low complexity" evidence="2">
    <location>
        <begin position="336"/>
        <end position="349"/>
    </location>
</feature>
<gene>
    <name evidence="3" type="ORF">g.28429</name>
</gene>
<evidence type="ECO:0000313" key="3">
    <source>
        <dbReference type="EMBL" id="JAT17464.1"/>
    </source>
</evidence>
<keyword evidence="1" id="KW-0175">Coiled coil</keyword>
<dbReference type="AlphaFoldDB" id="A0A1B6L1P9"/>
<feature type="compositionally biased region" description="Basic and acidic residues" evidence="2">
    <location>
        <begin position="264"/>
        <end position="281"/>
    </location>
</feature>
<feature type="compositionally biased region" description="Basic and acidic residues" evidence="2">
    <location>
        <begin position="310"/>
        <end position="334"/>
    </location>
</feature>
<sequence length="642" mass="70764">RQRRSERAVTSEAADSQYVRSRGLSHTAARFSRDIWFVCGPYQLVYAHPDARAGQREGTVRCGTPPVTRRDYYRSLCACFSFSASPAGFHKPPDRYVQQPLGPAPGPRPWSGCPPSNMPHCATAAKLRLRRQTVPSAPWVSLRSRGLSVCLRSRTVKRLTQAPPAKRRPRKKKKRLPVVDPIEEDNFLYGHAFDVLLALGLVPNKDRIEKEDALSLGLNRMHVMEGECDQSSEMVAESAPDLVSAKTTDIKLSKEELPQQLPEVTKEAVKIPEVEERKTEASEPEPEVTVNGEAQDKSDSVSAGDVCVENGKEESRTKEEPSAEDKEDAKETVRDVPVPVQLSVPVSVPEVKEGGSASGGCSEEEDRNSVTSCQSQSRKRVALAEPEGEGEGSSSESDGGSKRARLEGDDGEDERERLVREYVEECTESMEDMSRAADKLQREIGALGELLRAKELEWNSILRLRKLKEEMLERLLRRRRLAALLSENNGVRDDCCADKTGNKMNKNLVVNSMSNVNHVPHSNTTNGGLMMVPIVSSSPSPVHVTSSFTRGPPTGPRLPDQLRGSRLQRPILPKPGPGPLDHNSIVGEGRQGAILDVKSIIADYRSRHPEPVTRRGRRMRPHEGGGPPRGLMEPQPPVVSST</sequence>
<feature type="non-terminal residue" evidence="3">
    <location>
        <position position="642"/>
    </location>
</feature>
<evidence type="ECO:0000256" key="1">
    <source>
        <dbReference type="SAM" id="Coils"/>
    </source>
</evidence>
<protein>
    <submittedName>
        <fullName evidence="3">Uncharacterized protein</fullName>
    </submittedName>
</protein>
<feature type="region of interest" description="Disordered" evidence="2">
    <location>
        <begin position="605"/>
        <end position="642"/>
    </location>
</feature>
<name>A0A1B6L1P9_9HEMI</name>
<reference evidence="3" key="1">
    <citation type="submission" date="2015-11" db="EMBL/GenBank/DDBJ databases">
        <title>De novo transcriptome assembly of four potential Pierce s Disease insect vectors from Arizona vineyards.</title>
        <authorList>
            <person name="Tassone E.E."/>
        </authorList>
    </citation>
    <scope>NUCLEOTIDE SEQUENCE</scope>
</reference>
<feature type="region of interest" description="Disordered" evidence="2">
    <location>
        <begin position="542"/>
        <end position="562"/>
    </location>
</feature>
<feature type="non-terminal residue" evidence="3">
    <location>
        <position position="1"/>
    </location>
</feature>
<accession>A0A1B6L1P9</accession>
<feature type="region of interest" description="Disordered" evidence="2">
    <location>
        <begin position="253"/>
        <end position="416"/>
    </location>
</feature>
<evidence type="ECO:0000256" key="2">
    <source>
        <dbReference type="SAM" id="MobiDB-lite"/>
    </source>
</evidence>
<dbReference type="EMBL" id="GEBQ01022513">
    <property type="protein sequence ID" value="JAT17464.1"/>
    <property type="molecule type" value="Transcribed_RNA"/>
</dbReference>
<feature type="coiled-coil region" evidence="1">
    <location>
        <begin position="423"/>
        <end position="457"/>
    </location>
</feature>
<organism evidence="3">
    <name type="scientific">Graphocephala atropunctata</name>
    <dbReference type="NCBI Taxonomy" id="36148"/>
    <lineage>
        <taxon>Eukaryota</taxon>
        <taxon>Metazoa</taxon>
        <taxon>Ecdysozoa</taxon>
        <taxon>Arthropoda</taxon>
        <taxon>Hexapoda</taxon>
        <taxon>Insecta</taxon>
        <taxon>Pterygota</taxon>
        <taxon>Neoptera</taxon>
        <taxon>Paraneoptera</taxon>
        <taxon>Hemiptera</taxon>
        <taxon>Auchenorrhyncha</taxon>
        <taxon>Membracoidea</taxon>
        <taxon>Cicadellidae</taxon>
        <taxon>Cicadellinae</taxon>
        <taxon>Cicadellini</taxon>
        <taxon>Graphocephala</taxon>
    </lineage>
</organism>
<proteinExistence type="predicted"/>
<feature type="compositionally biased region" description="Basic and acidic residues" evidence="2">
    <location>
        <begin position="399"/>
        <end position="416"/>
    </location>
</feature>